<reference evidence="2" key="1">
    <citation type="submission" date="2019-08" db="EMBL/GenBank/DDBJ databases">
        <authorList>
            <person name="Kucharzyk K."/>
            <person name="Murdoch R.W."/>
            <person name="Higgins S."/>
            <person name="Loffler F."/>
        </authorList>
    </citation>
    <scope>NUCLEOTIDE SEQUENCE</scope>
</reference>
<feature type="transmembrane region" description="Helical" evidence="1">
    <location>
        <begin position="53"/>
        <end position="74"/>
    </location>
</feature>
<keyword evidence="1" id="KW-0812">Transmembrane</keyword>
<comment type="caution">
    <text evidence="2">The sequence shown here is derived from an EMBL/GenBank/DDBJ whole genome shotgun (WGS) entry which is preliminary data.</text>
</comment>
<dbReference type="AlphaFoldDB" id="A0A645C868"/>
<accession>A0A645C868</accession>
<keyword evidence="1" id="KW-1133">Transmembrane helix</keyword>
<protein>
    <submittedName>
        <fullName evidence="2">Uncharacterized protein</fullName>
    </submittedName>
</protein>
<evidence type="ECO:0000313" key="2">
    <source>
        <dbReference type="EMBL" id="MPM73587.1"/>
    </source>
</evidence>
<gene>
    <name evidence="2" type="ORF">SDC9_120569</name>
</gene>
<organism evidence="2">
    <name type="scientific">bioreactor metagenome</name>
    <dbReference type="NCBI Taxonomy" id="1076179"/>
    <lineage>
        <taxon>unclassified sequences</taxon>
        <taxon>metagenomes</taxon>
        <taxon>ecological metagenomes</taxon>
    </lineage>
</organism>
<dbReference type="EMBL" id="VSSQ01025455">
    <property type="protein sequence ID" value="MPM73587.1"/>
    <property type="molecule type" value="Genomic_DNA"/>
</dbReference>
<feature type="transmembrane region" description="Helical" evidence="1">
    <location>
        <begin position="83"/>
        <end position="103"/>
    </location>
</feature>
<name>A0A645C868_9ZZZZ</name>
<evidence type="ECO:0000256" key="1">
    <source>
        <dbReference type="SAM" id="Phobius"/>
    </source>
</evidence>
<sequence length="127" mass="13643">MKKIILLILLVFPLYMFGNDLPKIEKPDINQFSGSMMRSKSSGEYLQSASKNLLIGTGLFVVGASAVTLSATLLNDYNAQQPVLILGGLTSLAGLVFSVKGYIDIGKAGKRLNYEIGAGRAGLVFNW</sequence>
<keyword evidence="1" id="KW-0472">Membrane</keyword>
<proteinExistence type="predicted"/>